<dbReference type="GO" id="GO:0032259">
    <property type="term" value="P:methylation"/>
    <property type="evidence" value="ECO:0007669"/>
    <property type="project" value="UniProtKB-KW"/>
</dbReference>
<feature type="domain" description="MmeI-like DNA-methyltransferase" evidence="9">
    <location>
        <begin position="388"/>
        <end position="676"/>
    </location>
</feature>
<dbReference type="GO" id="GO:0008168">
    <property type="term" value="F:methyltransferase activity"/>
    <property type="evidence" value="ECO:0007669"/>
    <property type="project" value="UniProtKB-KW"/>
</dbReference>
<dbReference type="InterPro" id="IPR046820">
    <property type="entry name" value="MmeI_TRD"/>
</dbReference>
<comment type="catalytic activity">
    <reaction evidence="4">
        <text>a 2'-deoxyadenosine in DNA + S-adenosyl-L-methionine = an N(6)-methyl-2'-deoxyadenosine in DNA + S-adenosyl-L-homocysteine + H(+)</text>
        <dbReference type="Rhea" id="RHEA:15197"/>
        <dbReference type="Rhea" id="RHEA-COMP:12418"/>
        <dbReference type="Rhea" id="RHEA-COMP:12419"/>
        <dbReference type="ChEBI" id="CHEBI:15378"/>
        <dbReference type="ChEBI" id="CHEBI:57856"/>
        <dbReference type="ChEBI" id="CHEBI:59789"/>
        <dbReference type="ChEBI" id="CHEBI:90615"/>
        <dbReference type="ChEBI" id="CHEBI:90616"/>
        <dbReference type="EC" id="2.1.1.72"/>
    </reaction>
</comment>
<evidence type="ECO:0000256" key="2">
    <source>
        <dbReference type="ARBA" id="ARBA00022603"/>
    </source>
</evidence>
<evidence type="ECO:0000256" key="5">
    <source>
        <dbReference type="SAM" id="MobiDB-lite"/>
    </source>
</evidence>
<feature type="compositionally biased region" description="Polar residues" evidence="5">
    <location>
        <begin position="1066"/>
        <end position="1078"/>
    </location>
</feature>
<dbReference type="InterPro" id="IPR046816">
    <property type="entry name" value="MmeI_Mtase"/>
</dbReference>
<keyword evidence="11" id="KW-1185">Reference proteome</keyword>
<dbReference type="Pfam" id="PF20466">
    <property type="entry name" value="MmeI_TRD"/>
    <property type="match status" value="1"/>
</dbReference>
<dbReference type="PANTHER" id="PTHR33841">
    <property type="entry name" value="DNA METHYLTRANSFERASE YEEA-RELATED"/>
    <property type="match status" value="1"/>
</dbReference>
<dbReference type="EMBL" id="JBHUJB010000054">
    <property type="protein sequence ID" value="MFD2159854.1"/>
    <property type="molecule type" value="Genomic_DNA"/>
</dbReference>
<dbReference type="Pfam" id="PF20473">
    <property type="entry name" value="MmeI_Mtase"/>
    <property type="match status" value="1"/>
</dbReference>
<dbReference type="InterPro" id="IPR029063">
    <property type="entry name" value="SAM-dependent_MTases_sf"/>
</dbReference>
<gene>
    <name evidence="10" type="ORF">ACFSW8_13180</name>
</gene>
<keyword evidence="2 10" id="KW-0489">Methyltransferase</keyword>
<evidence type="ECO:0000259" key="6">
    <source>
        <dbReference type="Pfam" id="PF20464"/>
    </source>
</evidence>
<evidence type="ECO:0000259" key="8">
    <source>
        <dbReference type="Pfam" id="PF20466"/>
    </source>
</evidence>
<feature type="domain" description="MmeI-like helicase spacer" evidence="7">
    <location>
        <begin position="222"/>
        <end position="294"/>
    </location>
</feature>
<dbReference type="Pfam" id="PF20465">
    <property type="entry name" value="MmeI_hel"/>
    <property type="match status" value="1"/>
</dbReference>
<dbReference type="Pfam" id="PF20464">
    <property type="entry name" value="MmeI_N"/>
    <property type="match status" value="1"/>
</dbReference>
<organism evidence="10 11">
    <name type="scientific">Rubritalea tangerina</name>
    <dbReference type="NCBI Taxonomy" id="430798"/>
    <lineage>
        <taxon>Bacteria</taxon>
        <taxon>Pseudomonadati</taxon>
        <taxon>Verrucomicrobiota</taxon>
        <taxon>Verrucomicrobiia</taxon>
        <taxon>Verrucomicrobiales</taxon>
        <taxon>Rubritaleaceae</taxon>
        <taxon>Rubritalea</taxon>
    </lineage>
</organism>
<feature type="region of interest" description="Disordered" evidence="5">
    <location>
        <begin position="1056"/>
        <end position="1096"/>
    </location>
</feature>
<dbReference type="PRINTS" id="PR00507">
    <property type="entry name" value="N12N6MTFRASE"/>
</dbReference>
<accession>A0ABW4ZD93</accession>
<dbReference type="EC" id="2.1.1.72" evidence="1"/>
<reference evidence="11" key="1">
    <citation type="journal article" date="2019" name="Int. J. Syst. Evol. Microbiol.">
        <title>The Global Catalogue of Microorganisms (GCM) 10K type strain sequencing project: providing services to taxonomists for standard genome sequencing and annotation.</title>
        <authorList>
            <consortium name="The Broad Institute Genomics Platform"/>
            <consortium name="The Broad Institute Genome Sequencing Center for Infectious Disease"/>
            <person name="Wu L."/>
            <person name="Ma J."/>
        </authorList>
    </citation>
    <scope>NUCLEOTIDE SEQUENCE [LARGE SCALE GENOMIC DNA]</scope>
    <source>
        <strain evidence="11">CCUG 57942</strain>
    </source>
</reference>
<dbReference type="SUPFAM" id="SSF53335">
    <property type="entry name" value="S-adenosyl-L-methionine-dependent methyltransferases"/>
    <property type="match status" value="1"/>
</dbReference>
<evidence type="ECO:0000256" key="3">
    <source>
        <dbReference type="ARBA" id="ARBA00022679"/>
    </source>
</evidence>
<evidence type="ECO:0000259" key="9">
    <source>
        <dbReference type="Pfam" id="PF20473"/>
    </source>
</evidence>
<protein>
    <recommendedName>
        <fullName evidence="1">site-specific DNA-methyltransferase (adenine-specific)</fullName>
        <ecNumber evidence="1">2.1.1.72</ecNumber>
    </recommendedName>
</protein>
<dbReference type="InterPro" id="IPR046817">
    <property type="entry name" value="MmeI_N"/>
</dbReference>
<dbReference type="RefSeq" id="WP_377091010.1">
    <property type="nucleotide sequence ID" value="NZ_JBHSJL010000014.1"/>
</dbReference>
<comment type="caution">
    <text evidence="10">The sequence shown here is derived from an EMBL/GenBank/DDBJ whole genome shotgun (WGS) entry which is preliminary data.</text>
</comment>
<dbReference type="Gene3D" id="3.40.50.150">
    <property type="entry name" value="Vaccinia Virus protein VP39"/>
    <property type="match status" value="1"/>
</dbReference>
<proteinExistence type="predicted"/>
<dbReference type="InterPro" id="IPR050953">
    <property type="entry name" value="N4_N6_ade-DNA_methylase"/>
</dbReference>
<feature type="compositionally biased region" description="Basic and acidic residues" evidence="5">
    <location>
        <begin position="1079"/>
        <end position="1088"/>
    </location>
</feature>
<sequence length="1148" mass="129612">MSLSVESFITRWSQSGGSERSNYQNFLAELCDILEVERPAPATEDNEENNYIFDRSFTRTDKDGKSTTVYLDLYKRGHFVLETKQGSNESGGKVGHGKRGTKGWDKALDKAYHQARDYIQDLPSEHGRPPFLIVADVGHCFDIYAEFTGTGGNYLAFPTPAKRRIFLEDLKAPETRALLRSIWSDPHALDPSKHAAKVTRKVADTLAQLATSLEKEGHPPQTIATFLQRILFTLFAEDVGLLPEKAFEDLLISIKDKPQGFPVMAQALWKEMATGTEFSTILHKEIAYFNGGLFDSPTALPLTTEQIELILHAAKQDWKEVEPAIFGTLLERALDPRERHKLGAHYTPRSYVDRLIEPALMQPLRQQWEAVKTAAALYHEADHDDKAIAEIESFHQSLCHTRVLDPACGSGNFLYVALARMKELEAEVLELLDSLGGHRTLEMDSFKVRPDQFLGLEINERACAIAQLVLWIGYFQWHHKTTGKADTNDRPLLPKQQTIIHQDAVLEYDERVPRKDPETGEFLTIWDGHSTKPHPVTGKEVPDESARKPLYDYINPRRTEWPEADYIIGNPPFLGNKRMRDGLGDGYVDALRLAWKKHKPDSWDFVMYWWHQAAELVRDGKAKQFGFITTNSIHQTFNRRCLEAFLNNDKKPVSITFAIPDHPWVDSTDGASVRIAMTVARTSKCEGNLSKVVKEEKLIGDEHLIQIESNFGHIFANLKTGANLSSSEDLLSNESLASQGANPLGLGFRLSQDQLSELNICSSKLTENLKPYVIGRDLVQKNMPKWVIDFSGLSEDEAAKSNPLLYNHILTNVKPERSLNRRESRREKWWLFGENAPMFRRTSVGLKRYIATCRTAKHRLFSFLDALTIPDAKVVAISIEQVAHFSVLSSSVHTSWAEHIGVRMGMGNDLNYNHADCFNKFPFPDLDDKPALKETLRTLGEQLDAHRKARQTKHPDLTLTGIYNVLEKLRKGEPLTDKEKVTHNKGLVTLLKQVHDDIDRAVLQAYDWDDLITVTPIADTLAQGGSAAEELEQVILQRLVDLNHERAAEEAKGHIRYLRPDFQNPDGETSSQTEATLSTDKKPAEKKANKAKHKWPKPLPEQVTIIKDLTSEHGTNPETLSALFGRASKKRQAEIEQILATLTALGQI</sequence>
<evidence type="ECO:0000259" key="7">
    <source>
        <dbReference type="Pfam" id="PF20465"/>
    </source>
</evidence>
<dbReference type="Proteomes" id="UP001597389">
    <property type="component" value="Unassembled WGS sequence"/>
</dbReference>
<name>A0ABW4ZD93_9BACT</name>
<keyword evidence="3" id="KW-0808">Transferase</keyword>
<evidence type="ECO:0000313" key="10">
    <source>
        <dbReference type="EMBL" id="MFD2159854.1"/>
    </source>
</evidence>
<evidence type="ECO:0000256" key="1">
    <source>
        <dbReference type="ARBA" id="ARBA00011900"/>
    </source>
</evidence>
<dbReference type="PANTHER" id="PTHR33841:SF1">
    <property type="entry name" value="DNA METHYLTRANSFERASE A"/>
    <property type="match status" value="1"/>
</dbReference>
<evidence type="ECO:0000313" key="11">
    <source>
        <dbReference type="Proteomes" id="UP001597389"/>
    </source>
</evidence>
<feature type="domain" description="MmeI-like target recognition" evidence="8">
    <location>
        <begin position="748"/>
        <end position="926"/>
    </location>
</feature>
<feature type="domain" description="MmeI-like N-terminal" evidence="6">
    <location>
        <begin position="7"/>
        <end position="215"/>
    </location>
</feature>
<evidence type="ECO:0000256" key="4">
    <source>
        <dbReference type="ARBA" id="ARBA00047942"/>
    </source>
</evidence>
<dbReference type="InterPro" id="IPR046819">
    <property type="entry name" value="MmeI_hel"/>
</dbReference>